<evidence type="ECO:0000313" key="2">
    <source>
        <dbReference type="Proteomes" id="UP000241229"/>
    </source>
</evidence>
<organism evidence="1 2">
    <name type="scientific">Kumtagia ephedrae</name>
    <dbReference type="NCBI Taxonomy" id="2116701"/>
    <lineage>
        <taxon>Bacteria</taxon>
        <taxon>Pseudomonadati</taxon>
        <taxon>Pseudomonadota</taxon>
        <taxon>Alphaproteobacteria</taxon>
        <taxon>Hyphomicrobiales</taxon>
        <taxon>Phyllobacteriaceae</taxon>
        <taxon>Kumtagia</taxon>
    </lineage>
</organism>
<dbReference type="Gene3D" id="1.10.10.10">
    <property type="entry name" value="Winged helix-like DNA-binding domain superfamily/Winged helix DNA-binding domain"/>
    <property type="match status" value="1"/>
</dbReference>
<reference evidence="1 2" key="1">
    <citation type="submission" date="2018-03" db="EMBL/GenBank/DDBJ databases">
        <title>The draft genome of Mesorhizobium sp. 6GN-30.</title>
        <authorList>
            <person name="Liu L."/>
            <person name="Li L."/>
            <person name="Wang T."/>
            <person name="Zhang X."/>
            <person name="Liang L."/>
        </authorList>
    </citation>
    <scope>NUCLEOTIDE SEQUENCE [LARGE SCALE GENOMIC DNA]</scope>
    <source>
        <strain evidence="1 2">6GN30</strain>
    </source>
</reference>
<dbReference type="SUPFAM" id="SSF46785">
    <property type="entry name" value="Winged helix' DNA-binding domain"/>
    <property type="match status" value="1"/>
</dbReference>
<dbReference type="EMBL" id="PXYK01000021">
    <property type="protein sequence ID" value="PSJ56528.1"/>
    <property type="molecule type" value="Genomic_DNA"/>
</dbReference>
<name>A0A2P7S221_9HYPH</name>
<protein>
    <submittedName>
        <fullName evidence="1">Uncharacterized protein</fullName>
    </submittedName>
</protein>
<accession>A0A2P7S221</accession>
<dbReference type="RefSeq" id="WP_106774057.1">
    <property type="nucleotide sequence ID" value="NZ_PXYK01000021.1"/>
</dbReference>
<gene>
    <name evidence="1" type="ORF">C7I84_20370</name>
</gene>
<proteinExistence type="predicted"/>
<sequence length="120" mass="13244">MRKQIIVGGNLADAAKRVADAWHRAERGEVFEPEDNVTFVSWAGLSAALTEKRYELLKALHRRPAASIRELSRTLGRDFKRVHEDVSALREIGLIEVGPDGTLTASYSEIRAVITMGDAA</sequence>
<dbReference type="AlphaFoldDB" id="A0A2P7S221"/>
<evidence type="ECO:0000313" key="1">
    <source>
        <dbReference type="EMBL" id="PSJ56528.1"/>
    </source>
</evidence>
<comment type="caution">
    <text evidence="1">The sequence shown here is derived from an EMBL/GenBank/DDBJ whole genome shotgun (WGS) entry which is preliminary data.</text>
</comment>
<dbReference type="InterPro" id="IPR036388">
    <property type="entry name" value="WH-like_DNA-bd_sf"/>
</dbReference>
<keyword evidence="2" id="KW-1185">Reference proteome</keyword>
<dbReference type="OrthoDB" id="7471569at2"/>
<dbReference type="InterPro" id="IPR036390">
    <property type="entry name" value="WH_DNA-bd_sf"/>
</dbReference>
<dbReference type="Proteomes" id="UP000241229">
    <property type="component" value="Unassembled WGS sequence"/>
</dbReference>
<dbReference type="Pfam" id="PF25212">
    <property type="entry name" value="HVO_A0114"/>
    <property type="match status" value="1"/>
</dbReference>